<evidence type="ECO:0000256" key="7">
    <source>
        <dbReference type="ARBA" id="ARBA00022989"/>
    </source>
</evidence>
<feature type="repeat" description="Solcar" evidence="10">
    <location>
        <begin position="223"/>
        <end position="311"/>
    </location>
</feature>
<evidence type="ECO:0000256" key="12">
    <source>
        <dbReference type="SAM" id="MobiDB-lite"/>
    </source>
</evidence>
<evidence type="ECO:0000256" key="10">
    <source>
        <dbReference type="PROSITE-ProRule" id="PRU00282"/>
    </source>
</evidence>
<keyword evidence="9 10" id="KW-0472">Membrane</keyword>
<comment type="subcellular location">
    <subcellularLocation>
        <location evidence="1">Mitochondrion inner membrane</location>
        <topology evidence="1">Multi-pass membrane protein</topology>
    </subcellularLocation>
</comment>
<dbReference type="PANTHER" id="PTHR45760:SF2">
    <property type="entry name" value="FI19922P1-RELATED"/>
    <property type="match status" value="1"/>
</dbReference>
<organism evidence="13 14">
    <name type="scientific">Talaromyces islandicus</name>
    <name type="common">Penicillium islandicum</name>
    <dbReference type="NCBI Taxonomy" id="28573"/>
    <lineage>
        <taxon>Eukaryota</taxon>
        <taxon>Fungi</taxon>
        <taxon>Dikarya</taxon>
        <taxon>Ascomycota</taxon>
        <taxon>Pezizomycotina</taxon>
        <taxon>Eurotiomycetes</taxon>
        <taxon>Eurotiomycetidae</taxon>
        <taxon>Eurotiales</taxon>
        <taxon>Trichocomaceae</taxon>
        <taxon>Talaromyces</taxon>
        <taxon>Talaromyces sect. Islandici</taxon>
    </lineage>
</organism>
<evidence type="ECO:0000256" key="8">
    <source>
        <dbReference type="ARBA" id="ARBA00023128"/>
    </source>
</evidence>
<dbReference type="EMBL" id="CVMT01000001">
    <property type="protein sequence ID" value="CRG84578.1"/>
    <property type="molecule type" value="Genomic_DNA"/>
</dbReference>
<keyword evidence="3 11" id="KW-0813">Transport</keyword>
<evidence type="ECO:0000313" key="13">
    <source>
        <dbReference type="EMBL" id="CRG84578.1"/>
    </source>
</evidence>
<keyword evidence="8" id="KW-0496">Mitochondrion</keyword>
<dbReference type="PANTHER" id="PTHR45760">
    <property type="entry name" value="FI19922P1-RELATED"/>
    <property type="match status" value="1"/>
</dbReference>
<dbReference type="OrthoDB" id="1747031at2759"/>
<feature type="compositionally biased region" description="Basic and acidic residues" evidence="12">
    <location>
        <begin position="10"/>
        <end position="19"/>
    </location>
</feature>
<dbReference type="InterPro" id="IPR023395">
    <property type="entry name" value="MCP_dom_sf"/>
</dbReference>
<dbReference type="Gene3D" id="1.50.40.10">
    <property type="entry name" value="Mitochondrial carrier domain"/>
    <property type="match status" value="2"/>
</dbReference>
<name>A0A0U1LNI8_TALIS</name>
<feature type="repeat" description="Solcar" evidence="10">
    <location>
        <begin position="61"/>
        <end position="213"/>
    </location>
</feature>
<keyword evidence="4 10" id="KW-0812">Transmembrane</keyword>
<evidence type="ECO:0000313" key="14">
    <source>
        <dbReference type="Proteomes" id="UP000054383"/>
    </source>
</evidence>
<feature type="repeat" description="Solcar" evidence="10">
    <location>
        <begin position="343"/>
        <end position="449"/>
    </location>
</feature>
<evidence type="ECO:0000256" key="2">
    <source>
        <dbReference type="ARBA" id="ARBA00006375"/>
    </source>
</evidence>
<dbReference type="InterPro" id="IPR045315">
    <property type="entry name" value="Mtm1-like"/>
</dbReference>
<dbReference type="GO" id="GO:1990542">
    <property type="term" value="P:mitochondrial transmembrane transport"/>
    <property type="evidence" value="ECO:0007669"/>
    <property type="project" value="InterPro"/>
</dbReference>
<dbReference type="GO" id="GO:0005743">
    <property type="term" value="C:mitochondrial inner membrane"/>
    <property type="evidence" value="ECO:0007669"/>
    <property type="project" value="UniProtKB-SubCell"/>
</dbReference>
<dbReference type="STRING" id="28573.A0A0U1LNI8"/>
<protein>
    <submittedName>
        <fullName evidence="13">Mitochondrial carrier protein MTM1</fullName>
    </submittedName>
</protein>
<reference evidence="13 14" key="1">
    <citation type="submission" date="2015-04" db="EMBL/GenBank/DDBJ databases">
        <authorList>
            <person name="Syromyatnikov M.Y."/>
            <person name="Popov V.N."/>
        </authorList>
    </citation>
    <scope>NUCLEOTIDE SEQUENCE [LARGE SCALE GENOMIC DNA]</scope>
    <source>
        <strain evidence="13">WF-38-12</strain>
    </source>
</reference>
<dbReference type="Proteomes" id="UP000054383">
    <property type="component" value="Unassembled WGS sequence"/>
</dbReference>
<keyword evidence="6" id="KW-0999">Mitochondrion inner membrane</keyword>
<keyword evidence="7" id="KW-1133">Transmembrane helix</keyword>
<dbReference type="PROSITE" id="PS50920">
    <property type="entry name" value="SOLCAR"/>
    <property type="match status" value="3"/>
</dbReference>
<feature type="region of interest" description="Disordered" evidence="12">
    <location>
        <begin position="1"/>
        <end position="23"/>
    </location>
</feature>
<evidence type="ECO:0000256" key="9">
    <source>
        <dbReference type="ARBA" id="ARBA00023136"/>
    </source>
</evidence>
<evidence type="ECO:0000256" key="3">
    <source>
        <dbReference type="ARBA" id="ARBA00022448"/>
    </source>
</evidence>
<accession>A0A0U1LNI8</accession>
<dbReference type="AlphaFoldDB" id="A0A0U1LNI8"/>
<sequence>MSVLSGPSRLDAHPPHAEHQAYPGITLSGQEWDDHEQRAMTDTRLNSGRLAATQASDVVQISVGQRMMSATWGSILTSLLVTPLDVVRVRLQSQTSSINNTSKFTAHTMPAFKELPANIGVTACCREVFWVGNTPEMCLVGNGVVSRSATTAAIDCAVEETRQKTFTSTFDGMRKIARNEGFTTLWRGLSPTLLMAVPGNVIYLAGYEWLRGDPQSPLPRIVGDNYVPLVAGSIARIAAASAISPIEMFRTRLQATPGTGTDHFRNTLQSLRQMTVTRGYSSLWRGFTLTMWRDVPFSGLYWWGYEAMRNVLTDVREMGRNGRHSEEARETRSRRFSNQSSTTTFIDSFIAGSVSGAAAALVTTPFDVGKTRQQVFRHSGDEIAAAAATGAKTLASELRPEQLSMPRFLLHIFRHEGVGGLFKGWVARCMKVAPGCAIMISSYEIGKKMAQGVNNRKIHDGDGL</sequence>
<evidence type="ECO:0000256" key="4">
    <source>
        <dbReference type="ARBA" id="ARBA00022692"/>
    </source>
</evidence>
<evidence type="ECO:0000256" key="1">
    <source>
        <dbReference type="ARBA" id="ARBA00004448"/>
    </source>
</evidence>
<gene>
    <name evidence="13" type="ORF">PISL3812_01844</name>
</gene>
<evidence type="ECO:0000256" key="6">
    <source>
        <dbReference type="ARBA" id="ARBA00022792"/>
    </source>
</evidence>
<dbReference type="Pfam" id="PF00153">
    <property type="entry name" value="Mito_carr"/>
    <property type="match status" value="4"/>
</dbReference>
<dbReference type="OMA" id="YWWGYES"/>
<evidence type="ECO:0000256" key="11">
    <source>
        <dbReference type="RuleBase" id="RU000488"/>
    </source>
</evidence>
<keyword evidence="14" id="KW-1185">Reference proteome</keyword>
<proteinExistence type="inferred from homology"/>
<dbReference type="InterPro" id="IPR018108">
    <property type="entry name" value="MCP_transmembrane"/>
</dbReference>
<comment type="similarity">
    <text evidence="2 11">Belongs to the mitochondrial carrier (TC 2.A.29) family.</text>
</comment>
<keyword evidence="5" id="KW-0677">Repeat</keyword>
<evidence type="ECO:0000256" key="5">
    <source>
        <dbReference type="ARBA" id="ARBA00022737"/>
    </source>
</evidence>
<dbReference type="SUPFAM" id="SSF103506">
    <property type="entry name" value="Mitochondrial carrier"/>
    <property type="match status" value="1"/>
</dbReference>